<reference evidence="1 2" key="1">
    <citation type="submission" date="2020-03" db="EMBL/GenBank/DDBJ databases">
        <title>Whole genome shotgun sequence of Phytohabitans houttuyneae NBRC 108639.</title>
        <authorList>
            <person name="Komaki H."/>
            <person name="Tamura T."/>
        </authorList>
    </citation>
    <scope>NUCLEOTIDE SEQUENCE [LARGE SCALE GENOMIC DNA]</scope>
    <source>
        <strain evidence="1 2">NBRC 108639</strain>
    </source>
</reference>
<reference evidence="1 2" key="2">
    <citation type="submission" date="2020-03" db="EMBL/GenBank/DDBJ databases">
        <authorList>
            <person name="Ichikawa N."/>
            <person name="Kimura A."/>
            <person name="Kitahashi Y."/>
            <person name="Uohara A."/>
        </authorList>
    </citation>
    <scope>NUCLEOTIDE SEQUENCE [LARGE SCALE GENOMIC DNA]</scope>
    <source>
        <strain evidence="1 2">NBRC 108639</strain>
    </source>
</reference>
<evidence type="ECO:0000313" key="1">
    <source>
        <dbReference type="EMBL" id="GFJ80820.1"/>
    </source>
</evidence>
<keyword evidence="2" id="KW-1185">Reference proteome</keyword>
<sequence>MEHGTRRWRERYIPAQQFYFAAVRPTDHVDIIVHNDEPQKPAWEHRTH</sequence>
<accession>A0A6V8KBM6</accession>
<gene>
    <name evidence="1" type="ORF">Phou_050000</name>
</gene>
<protein>
    <submittedName>
        <fullName evidence="1">Uncharacterized protein</fullName>
    </submittedName>
</protein>
<organism evidence="1 2">
    <name type="scientific">Phytohabitans houttuyneae</name>
    <dbReference type="NCBI Taxonomy" id="1076126"/>
    <lineage>
        <taxon>Bacteria</taxon>
        <taxon>Bacillati</taxon>
        <taxon>Actinomycetota</taxon>
        <taxon>Actinomycetes</taxon>
        <taxon>Micromonosporales</taxon>
        <taxon>Micromonosporaceae</taxon>
    </lineage>
</organism>
<comment type="caution">
    <text evidence="1">The sequence shown here is derived from an EMBL/GenBank/DDBJ whole genome shotgun (WGS) entry which is preliminary data.</text>
</comment>
<dbReference type="Proteomes" id="UP000482800">
    <property type="component" value="Unassembled WGS sequence"/>
</dbReference>
<proteinExistence type="predicted"/>
<evidence type="ECO:0000313" key="2">
    <source>
        <dbReference type="Proteomes" id="UP000482800"/>
    </source>
</evidence>
<dbReference type="AlphaFoldDB" id="A0A6V8KBM6"/>
<name>A0A6V8KBM6_9ACTN</name>
<dbReference type="RefSeq" id="WP_173058945.1">
    <property type="nucleotide sequence ID" value="NZ_BAABGO010000029.1"/>
</dbReference>
<dbReference type="EMBL" id="BLPF01000002">
    <property type="protein sequence ID" value="GFJ80820.1"/>
    <property type="molecule type" value="Genomic_DNA"/>
</dbReference>